<accession>B8JFL5</accession>
<sequence>MEAWLYVDESQAPSVGAADAGRPFRVGALLLEEPVPDAIIAAALANLSDDPDARGNTMDEKTLTRGYFHASFDSANAHSNLTQAIVNAGLRGHFQDMQWRFNQPGGNEHGDSQLHSLVNLLGVLHVLQDDYDAVNLVVALRGGTFEEAHAVRWQSELYASLLASAAVQPNLPIRFPRVSLELARANDAGIQVCDMLLWAVQRARYDLLKAKGRSEWVERLGLQMRSASAEQAGPQASAEGVLGGFQERSFLPNVFTAVPRILEKLGNDDVAELLREIEADVREASNKYENQRIKHLQQRLTVALASVDAANATPESFAELARAFILVCDTLPIYDPADPEQCARAWEKRRVAALVCNQTDLRWISMARFWRQLVKIARNGGATEP</sequence>
<gene>
    <name evidence="2" type="ordered locus">A2cp1_3057</name>
</gene>
<name>B8JFL5_ANAD2</name>
<feature type="coiled-coil region" evidence="1">
    <location>
        <begin position="267"/>
        <end position="294"/>
    </location>
</feature>
<proteinExistence type="predicted"/>
<dbReference type="HOGENOM" id="CLU_733036_0_0_7"/>
<keyword evidence="1" id="KW-0175">Coiled coil</keyword>
<organism evidence="2 3">
    <name type="scientific">Anaeromyxobacter dehalogenans (strain ATCC BAA-258 / DSM 21875 / 2CP-1)</name>
    <dbReference type="NCBI Taxonomy" id="455488"/>
    <lineage>
        <taxon>Bacteria</taxon>
        <taxon>Pseudomonadati</taxon>
        <taxon>Myxococcota</taxon>
        <taxon>Myxococcia</taxon>
        <taxon>Myxococcales</taxon>
        <taxon>Cystobacterineae</taxon>
        <taxon>Anaeromyxobacteraceae</taxon>
        <taxon>Anaeromyxobacter</taxon>
    </lineage>
</organism>
<evidence type="ECO:0000256" key="1">
    <source>
        <dbReference type="SAM" id="Coils"/>
    </source>
</evidence>
<dbReference type="KEGG" id="acp:A2cp1_3057"/>
<evidence type="ECO:0008006" key="4">
    <source>
        <dbReference type="Google" id="ProtNLM"/>
    </source>
</evidence>
<dbReference type="RefSeq" id="WP_012634119.1">
    <property type="nucleotide sequence ID" value="NC_011891.1"/>
</dbReference>
<reference evidence="2" key="1">
    <citation type="submission" date="2009-01" db="EMBL/GenBank/DDBJ databases">
        <title>Complete sequence of Anaeromyxobacter dehalogenans 2CP-1.</title>
        <authorList>
            <consortium name="US DOE Joint Genome Institute"/>
            <person name="Lucas S."/>
            <person name="Copeland A."/>
            <person name="Lapidus A."/>
            <person name="Glavina del Rio T."/>
            <person name="Dalin E."/>
            <person name="Tice H."/>
            <person name="Bruce D."/>
            <person name="Goodwin L."/>
            <person name="Pitluck S."/>
            <person name="Saunders E."/>
            <person name="Brettin T."/>
            <person name="Detter J.C."/>
            <person name="Han C."/>
            <person name="Larimer F."/>
            <person name="Land M."/>
            <person name="Hauser L."/>
            <person name="Kyrpides N."/>
            <person name="Ovchinnikova G."/>
            <person name="Beliaev A.S."/>
            <person name="Richardson P."/>
        </authorList>
    </citation>
    <scope>NUCLEOTIDE SEQUENCE</scope>
    <source>
        <strain evidence="2">2CP-1</strain>
    </source>
</reference>
<dbReference type="EMBL" id="CP001359">
    <property type="protein sequence ID" value="ACL66392.1"/>
    <property type="molecule type" value="Genomic_DNA"/>
</dbReference>
<dbReference type="AlphaFoldDB" id="B8JFL5"/>
<protein>
    <recommendedName>
        <fullName evidence="4">DUF3800 domain-containing protein</fullName>
    </recommendedName>
</protein>
<evidence type="ECO:0000313" key="2">
    <source>
        <dbReference type="EMBL" id="ACL66392.1"/>
    </source>
</evidence>
<keyword evidence="3" id="KW-1185">Reference proteome</keyword>
<evidence type="ECO:0000313" key="3">
    <source>
        <dbReference type="Proteomes" id="UP000007089"/>
    </source>
</evidence>
<dbReference type="Proteomes" id="UP000007089">
    <property type="component" value="Chromosome"/>
</dbReference>